<proteinExistence type="predicted"/>
<comment type="caution">
    <text evidence="2">The sequence shown here is derived from an EMBL/GenBank/DDBJ whole genome shotgun (WGS) entry which is preliminary data.</text>
</comment>
<accession>A0AAV0JHA9</accession>
<evidence type="ECO:0000256" key="1">
    <source>
        <dbReference type="SAM" id="MobiDB-lite"/>
    </source>
</evidence>
<keyword evidence="3" id="KW-1185">Reference proteome</keyword>
<gene>
    <name evidence="2" type="ORF">LITE_LOCUS14192</name>
</gene>
<name>A0AAV0JHA9_9ROSI</name>
<feature type="region of interest" description="Disordered" evidence="1">
    <location>
        <begin position="1"/>
        <end position="20"/>
    </location>
</feature>
<reference evidence="2" key="1">
    <citation type="submission" date="2022-08" db="EMBL/GenBank/DDBJ databases">
        <authorList>
            <person name="Gutierrez-Valencia J."/>
        </authorList>
    </citation>
    <scope>NUCLEOTIDE SEQUENCE</scope>
</reference>
<evidence type="ECO:0000313" key="3">
    <source>
        <dbReference type="Proteomes" id="UP001154282"/>
    </source>
</evidence>
<sequence>MQDINRCVDEPGEDTRAGSRIRELQEALDIPGRTNPRRSRRSWYLHRREAAGHRIRPTSSGQELPSLSLSISIIPSTAEGRRPASGRPPATLSVYSLD</sequence>
<feature type="region of interest" description="Disordered" evidence="1">
    <location>
        <begin position="77"/>
        <end position="98"/>
    </location>
</feature>
<organism evidence="2 3">
    <name type="scientific">Linum tenue</name>
    <dbReference type="NCBI Taxonomy" id="586396"/>
    <lineage>
        <taxon>Eukaryota</taxon>
        <taxon>Viridiplantae</taxon>
        <taxon>Streptophyta</taxon>
        <taxon>Embryophyta</taxon>
        <taxon>Tracheophyta</taxon>
        <taxon>Spermatophyta</taxon>
        <taxon>Magnoliopsida</taxon>
        <taxon>eudicotyledons</taxon>
        <taxon>Gunneridae</taxon>
        <taxon>Pentapetalae</taxon>
        <taxon>rosids</taxon>
        <taxon>fabids</taxon>
        <taxon>Malpighiales</taxon>
        <taxon>Linaceae</taxon>
        <taxon>Linum</taxon>
    </lineage>
</organism>
<protein>
    <submittedName>
        <fullName evidence="2">Uncharacterized protein</fullName>
    </submittedName>
</protein>
<dbReference type="Proteomes" id="UP001154282">
    <property type="component" value="Unassembled WGS sequence"/>
</dbReference>
<dbReference type="EMBL" id="CAMGYJ010000005">
    <property type="protein sequence ID" value="CAI0408978.1"/>
    <property type="molecule type" value="Genomic_DNA"/>
</dbReference>
<dbReference type="AlphaFoldDB" id="A0AAV0JHA9"/>
<evidence type="ECO:0000313" key="2">
    <source>
        <dbReference type="EMBL" id="CAI0408978.1"/>
    </source>
</evidence>